<dbReference type="AlphaFoldDB" id="A0A1I0Y2D4"/>
<dbReference type="Proteomes" id="UP000183843">
    <property type="component" value="Unassembled WGS sequence"/>
</dbReference>
<dbReference type="RefSeq" id="WP_074816347.1">
    <property type="nucleotide sequence ID" value="NZ_FOJX01000009.1"/>
</dbReference>
<name>A0A1I0Y2D4_SELRU</name>
<evidence type="ECO:0000313" key="1">
    <source>
        <dbReference type="EMBL" id="SFB07342.1"/>
    </source>
</evidence>
<proteinExistence type="predicted"/>
<organism evidence="1 2">
    <name type="scientific">Selenomonas ruminantium</name>
    <dbReference type="NCBI Taxonomy" id="971"/>
    <lineage>
        <taxon>Bacteria</taxon>
        <taxon>Bacillati</taxon>
        <taxon>Bacillota</taxon>
        <taxon>Negativicutes</taxon>
        <taxon>Selenomonadales</taxon>
        <taxon>Selenomonadaceae</taxon>
        <taxon>Selenomonas</taxon>
    </lineage>
</organism>
<gene>
    <name evidence="1" type="ORF">SAMN05216587_10966</name>
</gene>
<reference evidence="1 2" key="1">
    <citation type="submission" date="2016-10" db="EMBL/GenBank/DDBJ databases">
        <authorList>
            <person name="de Groot N.N."/>
        </authorList>
    </citation>
    <scope>NUCLEOTIDE SEQUENCE [LARGE SCALE GENOMIC DNA]</scope>
    <source>
        <strain evidence="1 2">L14</strain>
    </source>
</reference>
<sequence>MLKANILVNGYGYVARRDYIYCCNVMADRVQRCKMTPIEKERVRLYEEEAYDDAKIWQHLNAIWKSHEEKGELQYGTLRDYYGR</sequence>
<dbReference type="EMBL" id="FOJX01000009">
    <property type="protein sequence ID" value="SFB07342.1"/>
    <property type="molecule type" value="Genomic_DNA"/>
</dbReference>
<protein>
    <submittedName>
        <fullName evidence="1">Uncharacterized protein</fullName>
    </submittedName>
</protein>
<accession>A0A1I0Y2D4</accession>
<evidence type="ECO:0000313" key="2">
    <source>
        <dbReference type="Proteomes" id="UP000183843"/>
    </source>
</evidence>